<dbReference type="Gene3D" id="1.10.10.10">
    <property type="entry name" value="Winged helix-like DNA-binding domain superfamily/Winged helix DNA-binding domain"/>
    <property type="match status" value="1"/>
</dbReference>
<evidence type="ECO:0000313" key="3">
    <source>
        <dbReference type="EMBL" id="XCG62280.1"/>
    </source>
</evidence>
<dbReference type="InterPro" id="IPR036390">
    <property type="entry name" value="WH_DNA-bd_sf"/>
</dbReference>
<gene>
    <name evidence="3" type="ORF">ABLG96_13515</name>
</gene>
<dbReference type="EMBL" id="CP159218">
    <property type="protein sequence ID" value="XCG62280.1"/>
    <property type="molecule type" value="Genomic_DNA"/>
</dbReference>
<feature type="region of interest" description="Disordered" evidence="1">
    <location>
        <begin position="188"/>
        <end position="207"/>
    </location>
</feature>
<name>A0AAU8DJC2_9ACTN</name>
<evidence type="ECO:0000259" key="2">
    <source>
        <dbReference type="SMART" id="SM00418"/>
    </source>
</evidence>
<dbReference type="InterPro" id="IPR036388">
    <property type="entry name" value="WH-like_DNA-bd_sf"/>
</dbReference>
<feature type="region of interest" description="Disordered" evidence="1">
    <location>
        <begin position="68"/>
        <end position="91"/>
    </location>
</feature>
<dbReference type="InterPro" id="IPR011991">
    <property type="entry name" value="ArsR-like_HTH"/>
</dbReference>
<dbReference type="Pfam" id="PF12840">
    <property type="entry name" value="HTH_20"/>
    <property type="match status" value="1"/>
</dbReference>
<dbReference type="InterPro" id="IPR001845">
    <property type="entry name" value="HTH_ArsR_DNA-bd_dom"/>
</dbReference>
<evidence type="ECO:0000256" key="1">
    <source>
        <dbReference type="SAM" id="MobiDB-lite"/>
    </source>
</evidence>
<accession>A0AAU8DJC2</accession>
<feature type="domain" description="HTH arsR-type" evidence="2">
    <location>
        <begin position="8"/>
        <end position="88"/>
    </location>
</feature>
<dbReference type="AlphaFoldDB" id="A0AAU8DJC2"/>
<sequence length="207" mass="22305">MADVSDPGAIRALAHPLRLRLLQALAVRITATATELADDVGESPSNCSFHLRKLAEFGYIDRADDATGRDKPWRISDPTQNLLPDPEDPAALEASRSTGAAIFEWDVATLRAGHARRNPPEWRGTTIQSGATLIVTPDEARAINDALVAVIQPYFDRLTDHTLIPQGAGVIRLVTASAYLPEHQELIDSEVPAQSGGREQADGAGDR</sequence>
<dbReference type="CDD" id="cd00090">
    <property type="entry name" value="HTH_ARSR"/>
    <property type="match status" value="1"/>
</dbReference>
<protein>
    <submittedName>
        <fullName evidence="3">Winged helix-turn-helix domain-containing protein</fullName>
    </submittedName>
</protein>
<dbReference type="SUPFAM" id="SSF46785">
    <property type="entry name" value="Winged helix' DNA-binding domain"/>
    <property type="match status" value="1"/>
</dbReference>
<organism evidence="3">
    <name type="scientific">Nakamurella sp. A5-74</name>
    <dbReference type="NCBI Taxonomy" id="3158264"/>
    <lineage>
        <taxon>Bacteria</taxon>
        <taxon>Bacillati</taxon>
        <taxon>Actinomycetota</taxon>
        <taxon>Actinomycetes</taxon>
        <taxon>Nakamurellales</taxon>
        <taxon>Nakamurellaceae</taxon>
        <taxon>Nakamurella</taxon>
    </lineage>
</organism>
<reference evidence="3" key="1">
    <citation type="submission" date="2024-05" db="EMBL/GenBank/DDBJ databases">
        <authorList>
            <person name="Cai S.Y."/>
            <person name="Jin L.M."/>
            <person name="Li H.R."/>
        </authorList>
    </citation>
    <scope>NUCLEOTIDE SEQUENCE</scope>
    <source>
        <strain evidence="3">A5-74</strain>
    </source>
</reference>
<proteinExistence type="predicted"/>
<dbReference type="GO" id="GO:0003700">
    <property type="term" value="F:DNA-binding transcription factor activity"/>
    <property type="evidence" value="ECO:0007669"/>
    <property type="project" value="InterPro"/>
</dbReference>
<dbReference type="RefSeq" id="WP_353647895.1">
    <property type="nucleotide sequence ID" value="NZ_CP159218.1"/>
</dbReference>
<dbReference type="SMART" id="SM00418">
    <property type="entry name" value="HTH_ARSR"/>
    <property type="match status" value="1"/>
</dbReference>